<name>A0ABU6FM35_9ACTN</name>
<dbReference type="EMBL" id="JAOZYC010000214">
    <property type="protein sequence ID" value="MEB8344340.1"/>
    <property type="molecule type" value="Genomic_DNA"/>
</dbReference>
<accession>A0ABU6FM35</accession>
<proteinExistence type="predicted"/>
<dbReference type="Proteomes" id="UP001354931">
    <property type="component" value="Unassembled WGS sequence"/>
</dbReference>
<keyword evidence="2" id="KW-1185">Reference proteome</keyword>
<reference evidence="1 2" key="1">
    <citation type="submission" date="2022-10" db="EMBL/GenBank/DDBJ databases">
        <authorList>
            <person name="Xie J."/>
            <person name="Shen N."/>
        </authorList>
    </citation>
    <scope>NUCLEOTIDE SEQUENCE [LARGE SCALE GENOMIC DNA]</scope>
    <source>
        <strain evidence="1 2">YIM65594</strain>
    </source>
</reference>
<gene>
    <name evidence="1" type="ORF">OKJ99_43390</name>
</gene>
<evidence type="ECO:0000313" key="2">
    <source>
        <dbReference type="Proteomes" id="UP001354931"/>
    </source>
</evidence>
<protein>
    <submittedName>
        <fullName evidence="1">Uncharacterized protein</fullName>
    </submittedName>
</protein>
<evidence type="ECO:0000313" key="1">
    <source>
        <dbReference type="EMBL" id="MEB8344340.1"/>
    </source>
</evidence>
<organism evidence="1 2">
    <name type="scientific">Streptomyces endophyticus</name>
    <dbReference type="NCBI Taxonomy" id="714166"/>
    <lineage>
        <taxon>Bacteria</taxon>
        <taxon>Bacillati</taxon>
        <taxon>Actinomycetota</taxon>
        <taxon>Actinomycetes</taxon>
        <taxon>Kitasatosporales</taxon>
        <taxon>Streptomycetaceae</taxon>
        <taxon>Streptomyces</taxon>
    </lineage>
</organism>
<sequence>MPPIGVADLVQDEYDCMLTPILTWLPASRPGAWWTSTHPQV</sequence>
<dbReference type="RefSeq" id="WP_326024188.1">
    <property type="nucleotide sequence ID" value="NZ_JAOZYC010000214.1"/>
</dbReference>
<comment type="caution">
    <text evidence="1">The sequence shown here is derived from an EMBL/GenBank/DDBJ whole genome shotgun (WGS) entry which is preliminary data.</text>
</comment>